<protein>
    <submittedName>
        <fullName evidence="1">Uncharacterized protein</fullName>
    </submittedName>
</protein>
<gene>
    <name evidence="1" type="ORF">O1611_g5893</name>
</gene>
<sequence length="554" mass="59111">MDSPKVADEINESKLYITQSSEKVTDLPAPNSVPNNLESDARGDEGEPDYLQPWGLVPIFAAMALGIFILGLDNTIIGTATPTITNEFHSLTDFGWYGSTYRLATCSSQFLFSKIYEQFRVKWVLVAAVGILEIGSIVSATAPSSAALIIGRAIAGFGSAGILTGVFIVITHSVPPRWRPICNSTVGGLECIAMIVAPVIGGALTTYVTWRWCFWINLPVGGFTVAVLVVLFKNPKNQKIPEGTVVSKLKHLNLFALFIFTGSVVALLLSLQWGGTTYSWGSARVIALLVVAAVAFGTFLGLEMLRKDRATIPSSVLFNRTAGLCMLYAFCSSAAFNVVDYFLPIWFQAIKGASAVQSGAMLLPSIVGLAVAAISSGFIVSFIGYYTPLMVLGSTMMAIGFGFLTSFTPTTGRSSWVGWQVLFGLGFGFAFPQPWTAIQITLPAEDIPAGLSAISFAISIGAALFISISQNIFTNLLRSGLSDFHDLDIGSITSQGVTDLLTALPMSEKDGVIAAYNFAVTRTFWACVAVAILAFLAALCMEWKSVKAGKEASS</sequence>
<reference evidence="1" key="1">
    <citation type="submission" date="2022-12" db="EMBL/GenBank/DDBJ databases">
        <title>Genome Sequence of Lasiodiplodia mahajangana.</title>
        <authorList>
            <person name="Buettner E."/>
        </authorList>
    </citation>
    <scope>NUCLEOTIDE SEQUENCE</scope>
    <source>
        <strain evidence="1">VT137</strain>
    </source>
</reference>
<evidence type="ECO:0000313" key="2">
    <source>
        <dbReference type="Proteomes" id="UP001153332"/>
    </source>
</evidence>
<keyword evidence="2" id="KW-1185">Reference proteome</keyword>
<accession>A0ACC2JJN9</accession>
<dbReference type="EMBL" id="JAPUUL010001314">
    <property type="protein sequence ID" value="KAJ8127743.1"/>
    <property type="molecule type" value="Genomic_DNA"/>
</dbReference>
<name>A0ACC2JJN9_9PEZI</name>
<evidence type="ECO:0000313" key="1">
    <source>
        <dbReference type="EMBL" id="KAJ8127743.1"/>
    </source>
</evidence>
<comment type="caution">
    <text evidence="1">The sequence shown here is derived from an EMBL/GenBank/DDBJ whole genome shotgun (WGS) entry which is preliminary data.</text>
</comment>
<dbReference type="Proteomes" id="UP001153332">
    <property type="component" value="Unassembled WGS sequence"/>
</dbReference>
<proteinExistence type="predicted"/>
<organism evidence="1 2">
    <name type="scientific">Lasiodiplodia mahajangana</name>
    <dbReference type="NCBI Taxonomy" id="1108764"/>
    <lineage>
        <taxon>Eukaryota</taxon>
        <taxon>Fungi</taxon>
        <taxon>Dikarya</taxon>
        <taxon>Ascomycota</taxon>
        <taxon>Pezizomycotina</taxon>
        <taxon>Dothideomycetes</taxon>
        <taxon>Dothideomycetes incertae sedis</taxon>
        <taxon>Botryosphaeriales</taxon>
        <taxon>Botryosphaeriaceae</taxon>
        <taxon>Lasiodiplodia</taxon>
    </lineage>
</organism>